<proteinExistence type="predicted"/>
<reference evidence="2 3" key="1">
    <citation type="submission" date="2019-06" db="EMBL/GenBank/DDBJ databases">
        <title>Taxogenomics and systematics of the genus Pantoea.</title>
        <authorList>
            <person name="Tambong J.T."/>
        </authorList>
    </citation>
    <scope>NUCLEOTIDE SEQUENCE [LARGE SCALE GENOMIC DNA]</scope>
    <source>
        <strain evidence="2 3">LMG 24200</strain>
    </source>
</reference>
<feature type="region of interest" description="Disordered" evidence="1">
    <location>
        <begin position="351"/>
        <end position="370"/>
    </location>
</feature>
<dbReference type="NCBIfam" id="TIGR01551">
    <property type="entry name" value="major_capsid_P2"/>
    <property type="match status" value="1"/>
</dbReference>
<accession>A0A506QMJ9</accession>
<gene>
    <name evidence="2" type="ORF">FJW01_04030</name>
</gene>
<dbReference type="AlphaFoldDB" id="A0A506QMJ9"/>
<evidence type="ECO:0000313" key="3">
    <source>
        <dbReference type="Proteomes" id="UP000317747"/>
    </source>
</evidence>
<feature type="compositionally biased region" description="Low complexity" evidence="1">
    <location>
        <begin position="351"/>
        <end position="362"/>
    </location>
</feature>
<protein>
    <submittedName>
        <fullName evidence="2">Phage major capsid protein, P2 family</fullName>
    </submittedName>
</protein>
<dbReference type="Proteomes" id="UP000317747">
    <property type="component" value="Unassembled WGS sequence"/>
</dbReference>
<organism evidence="2 3">
    <name type="scientific">Pantoea deleyi</name>
    <dbReference type="NCBI Taxonomy" id="470932"/>
    <lineage>
        <taxon>Bacteria</taxon>
        <taxon>Pseudomonadati</taxon>
        <taxon>Pseudomonadota</taxon>
        <taxon>Gammaproteobacteria</taxon>
        <taxon>Enterobacterales</taxon>
        <taxon>Erwiniaceae</taxon>
        <taxon>Pantoea</taxon>
    </lineage>
</organism>
<dbReference type="Pfam" id="PF05125">
    <property type="entry name" value="Phage_cap_P2"/>
    <property type="match status" value="1"/>
</dbReference>
<dbReference type="OrthoDB" id="5464529at2"/>
<comment type="caution">
    <text evidence="2">The sequence shown here is derived from an EMBL/GenBank/DDBJ whole genome shotgun (WGS) entry which is preliminary data.</text>
</comment>
<evidence type="ECO:0000256" key="1">
    <source>
        <dbReference type="SAM" id="MobiDB-lite"/>
    </source>
</evidence>
<keyword evidence="3" id="KW-1185">Reference proteome</keyword>
<evidence type="ECO:0000313" key="2">
    <source>
        <dbReference type="EMBL" id="TPV47483.1"/>
    </source>
</evidence>
<name>A0A506QMJ9_9GAMM</name>
<dbReference type="InterPro" id="IPR006441">
    <property type="entry name" value="Phage_P2_GpN"/>
</dbReference>
<dbReference type="RefSeq" id="WP_128085144.1">
    <property type="nucleotide sequence ID" value="NZ_CP071405.1"/>
</dbReference>
<dbReference type="EMBL" id="VHJA01000031">
    <property type="protein sequence ID" value="TPV47483.1"/>
    <property type="molecule type" value="Genomic_DNA"/>
</dbReference>
<sequence>MRKNTRFKFNQFMTRLAELNGVETDDMNKKFTVEPSVTQTLMNRVQESSDFLTRINIVPVSEMKGEKIGIGVSGSIASVTDTAGGDERETADFAALDKQGYECVQVNYDFHIRYNTLDLWARYEDFQARLRDAIVKRQALDRIMIGFNGVTRAKTSNRAKFPMLQDVAVGWLQKYRNDAPARVMSKITEEDGTVVSEKIRVGKNGDYASLDALVMDATNTLIEPWYQEDPELVVIVGRQLLADKYFPIVNQSQANTEQLAADVIISQKRIGGLPAVRVPYFPADAMFITRTDNLSIYFQEGTHRRLIDEVPKRDRIENYESINEDYVIEDYAAGCLVENIEVGEYAAPAATTQEAAAESGSADGTEKTEA</sequence>